<feature type="region of interest" description="Disordered" evidence="1">
    <location>
        <begin position="143"/>
        <end position="165"/>
    </location>
</feature>
<accession>A0ABN0W5A0</accession>
<organism evidence="2 3">
    <name type="scientific">Actinoallomurus spadix</name>
    <dbReference type="NCBI Taxonomy" id="79912"/>
    <lineage>
        <taxon>Bacteria</taxon>
        <taxon>Bacillati</taxon>
        <taxon>Actinomycetota</taxon>
        <taxon>Actinomycetes</taxon>
        <taxon>Streptosporangiales</taxon>
        <taxon>Thermomonosporaceae</taxon>
        <taxon>Actinoallomurus</taxon>
    </lineage>
</organism>
<reference evidence="2 3" key="1">
    <citation type="journal article" date="2019" name="Int. J. Syst. Evol. Microbiol.">
        <title>The Global Catalogue of Microorganisms (GCM) 10K type strain sequencing project: providing services to taxonomists for standard genome sequencing and annotation.</title>
        <authorList>
            <consortium name="The Broad Institute Genomics Platform"/>
            <consortium name="The Broad Institute Genome Sequencing Center for Infectious Disease"/>
            <person name="Wu L."/>
            <person name="Ma J."/>
        </authorList>
    </citation>
    <scope>NUCLEOTIDE SEQUENCE [LARGE SCALE GENOMIC DNA]</scope>
    <source>
        <strain evidence="2 3">JCM 3146</strain>
    </source>
</reference>
<evidence type="ECO:0000256" key="1">
    <source>
        <dbReference type="SAM" id="MobiDB-lite"/>
    </source>
</evidence>
<evidence type="ECO:0000313" key="2">
    <source>
        <dbReference type="EMBL" id="GAA0325591.1"/>
    </source>
</evidence>
<gene>
    <name evidence="2" type="ORF">GCM10010151_14380</name>
</gene>
<dbReference type="Proteomes" id="UP001501822">
    <property type="component" value="Unassembled WGS sequence"/>
</dbReference>
<proteinExistence type="predicted"/>
<evidence type="ECO:0000313" key="3">
    <source>
        <dbReference type="Proteomes" id="UP001501822"/>
    </source>
</evidence>
<dbReference type="EMBL" id="BAAABM010000009">
    <property type="protein sequence ID" value="GAA0325591.1"/>
    <property type="molecule type" value="Genomic_DNA"/>
</dbReference>
<keyword evidence="3" id="KW-1185">Reference proteome</keyword>
<name>A0ABN0W5A0_9ACTN</name>
<sequence>MRPWRGVLASDPVASYRDAVIAMEPVPAWCLVNGEWIEREDPVMAACDPQGGDVYAAMAGLGFEAWCRIGDEEFAAAPLTLAVYSREKPPLQFLLQLEGNAGDVVEHVFAETLPDAMNLLAAWVPVAQAGALVELVRRLSAGDGEPSSVGGPRPAPPRPFAPGAAHATAVEI</sequence>
<comment type="caution">
    <text evidence="2">The sequence shown here is derived from an EMBL/GenBank/DDBJ whole genome shotgun (WGS) entry which is preliminary data.</text>
</comment>
<protein>
    <submittedName>
        <fullName evidence="2">Uncharacterized protein</fullName>
    </submittedName>
</protein>